<proteinExistence type="predicted"/>
<protein>
    <submittedName>
        <fullName evidence="1">Uncharacterized protein</fullName>
    </submittedName>
</protein>
<name>A0A9Q8LGP4_PASFU</name>
<sequence>MGTACCSTGFVRLHPDKGENEHNNVDFLMLRIVTMLSMQLNGDAATQAALFNDFSMSWQDCIFNESARRLCIIYQIVKMLVHFEPASRCKDWTILVLARLPSRKQLWEANNETSWMVATVRPDSRDAYGMAVSGQLVKLDFHEAVDIATALNGPGSRSPAKWQDWCAGIDSFGGLVLLAAAM</sequence>
<dbReference type="Proteomes" id="UP000756132">
    <property type="component" value="Chromosome 4"/>
</dbReference>
<evidence type="ECO:0000313" key="2">
    <source>
        <dbReference type="Proteomes" id="UP000756132"/>
    </source>
</evidence>
<dbReference type="OrthoDB" id="5423818at2759"/>
<accession>A0A9Q8LGP4</accession>
<dbReference type="AlphaFoldDB" id="A0A9Q8LGP4"/>
<dbReference type="GeneID" id="71983963"/>
<evidence type="ECO:0000313" key="1">
    <source>
        <dbReference type="EMBL" id="UJO17122.1"/>
    </source>
</evidence>
<reference evidence="1" key="2">
    <citation type="journal article" date="2022" name="Microb. Genom.">
        <title>A chromosome-scale genome assembly of the tomato pathogen Cladosporium fulvum reveals a compartmentalized genome architecture and the presence of a dispensable chromosome.</title>
        <authorList>
            <person name="Zaccaron A.Z."/>
            <person name="Chen L.H."/>
            <person name="Samaras A."/>
            <person name="Stergiopoulos I."/>
        </authorList>
    </citation>
    <scope>NUCLEOTIDE SEQUENCE</scope>
    <source>
        <strain evidence="1">Race5_Kim</strain>
    </source>
</reference>
<dbReference type="RefSeq" id="XP_047761488.1">
    <property type="nucleotide sequence ID" value="XM_047903233.1"/>
</dbReference>
<dbReference type="KEGG" id="ffu:CLAFUR5_04085"/>
<keyword evidence="2" id="KW-1185">Reference proteome</keyword>
<gene>
    <name evidence="1" type="ORF">CLAFUR5_04085</name>
</gene>
<reference evidence="1" key="1">
    <citation type="submission" date="2021-12" db="EMBL/GenBank/DDBJ databases">
        <authorList>
            <person name="Zaccaron A."/>
            <person name="Stergiopoulos I."/>
        </authorList>
    </citation>
    <scope>NUCLEOTIDE SEQUENCE</scope>
    <source>
        <strain evidence="1">Race5_Kim</strain>
    </source>
</reference>
<dbReference type="EMBL" id="CP090166">
    <property type="protein sequence ID" value="UJO17122.1"/>
    <property type="molecule type" value="Genomic_DNA"/>
</dbReference>
<organism evidence="1 2">
    <name type="scientific">Passalora fulva</name>
    <name type="common">Tomato leaf mold</name>
    <name type="synonym">Cladosporium fulvum</name>
    <dbReference type="NCBI Taxonomy" id="5499"/>
    <lineage>
        <taxon>Eukaryota</taxon>
        <taxon>Fungi</taxon>
        <taxon>Dikarya</taxon>
        <taxon>Ascomycota</taxon>
        <taxon>Pezizomycotina</taxon>
        <taxon>Dothideomycetes</taxon>
        <taxon>Dothideomycetidae</taxon>
        <taxon>Mycosphaerellales</taxon>
        <taxon>Mycosphaerellaceae</taxon>
        <taxon>Fulvia</taxon>
    </lineage>
</organism>